<keyword evidence="2" id="KW-1185">Reference proteome</keyword>
<dbReference type="Proteomes" id="UP000255467">
    <property type="component" value="Unassembled WGS sequence"/>
</dbReference>
<dbReference type="AlphaFoldDB" id="A0A378Y8H8"/>
<gene>
    <name evidence="1" type="ORF">NCTC1934_00978</name>
</gene>
<sequence>MDGVDVNALIASLLALLGSGSSLNYDPNAA</sequence>
<evidence type="ECO:0000313" key="2">
    <source>
        <dbReference type="Proteomes" id="UP000255467"/>
    </source>
</evidence>
<proteinExistence type="predicted"/>
<dbReference type="EMBL" id="UGRY01000002">
    <property type="protein sequence ID" value="SUA73536.1"/>
    <property type="molecule type" value="Genomic_DNA"/>
</dbReference>
<reference evidence="1 2" key="1">
    <citation type="submission" date="2018-06" db="EMBL/GenBank/DDBJ databases">
        <authorList>
            <consortium name="Pathogen Informatics"/>
            <person name="Doyle S."/>
        </authorList>
    </citation>
    <scope>NUCLEOTIDE SEQUENCE [LARGE SCALE GENOMIC DNA]</scope>
    <source>
        <strain evidence="1 2">NCTC1934</strain>
    </source>
</reference>
<evidence type="ECO:0000313" key="1">
    <source>
        <dbReference type="EMBL" id="SUA73536.1"/>
    </source>
</evidence>
<organism evidence="1 2">
    <name type="scientific">Nocardia otitidiscaviarum</name>
    <dbReference type="NCBI Taxonomy" id="1823"/>
    <lineage>
        <taxon>Bacteria</taxon>
        <taxon>Bacillati</taxon>
        <taxon>Actinomycetota</taxon>
        <taxon>Actinomycetes</taxon>
        <taxon>Mycobacteriales</taxon>
        <taxon>Nocardiaceae</taxon>
        <taxon>Nocardia</taxon>
    </lineage>
</organism>
<protein>
    <submittedName>
        <fullName evidence="1">Uncharacterized protein</fullName>
    </submittedName>
</protein>
<name>A0A378Y8H8_9NOCA</name>
<accession>A0A378Y8H8</accession>
<dbReference type="STRING" id="1406858.GCA_000710895_00058"/>